<dbReference type="HOGENOM" id="CLU_083914_1_1_1"/>
<dbReference type="STRING" id="7234.B4H8T9"/>
<name>B4H8T9_DROPE</name>
<dbReference type="SMR" id="B4H8T9"/>
<dbReference type="Pfam" id="PF02330">
    <property type="entry name" value="MAM33"/>
    <property type="match status" value="1"/>
</dbReference>
<dbReference type="GO" id="GO:0042256">
    <property type="term" value="P:cytosolic ribosome assembly"/>
    <property type="evidence" value="ECO:0007669"/>
    <property type="project" value="TreeGrafter"/>
</dbReference>
<dbReference type="AlphaFoldDB" id="B4H8T9"/>
<keyword evidence="3" id="KW-1185">Reference proteome</keyword>
<organism evidence="3">
    <name type="scientific">Drosophila persimilis</name>
    <name type="common">Fruit fly</name>
    <dbReference type="NCBI Taxonomy" id="7234"/>
    <lineage>
        <taxon>Eukaryota</taxon>
        <taxon>Metazoa</taxon>
        <taxon>Ecdysozoa</taxon>
        <taxon>Arthropoda</taxon>
        <taxon>Hexapoda</taxon>
        <taxon>Insecta</taxon>
        <taxon>Pterygota</taxon>
        <taxon>Neoptera</taxon>
        <taxon>Endopterygota</taxon>
        <taxon>Diptera</taxon>
        <taxon>Brachycera</taxon>
        <taxon>Muscomorpha</taxon>
        <taxon>Ephydroidea</taxon>
        <taxon>Drosophilidae</taxon>
        <taxon>Drosophila</taxon>
        <taxon>Sophophora</taxon>
    </lineage>
</organism>
<dbReference type="OMA" id="WNDSCFT"/>
<dbReference type="EMBL" id="CH479225">
    <property type="protein sequence ID" value="EDW35148.1"/>
    <property type="molecule type" value="Genomic_DNA"/>
</dbReference>
<sequence>MSRLLKALQMFPRALAKCGLSSPPVTIQRRTIALSFRPMQKDISDPVLDQLSSEDLTALKISPARRNLVCLLATEMIAERLVKQPFECMNGFEAVFCGSEVKLIKEGVVNPVNIIFNVSKSRERGKDKGIGQLSNPFRIMPNFEVRFPYGNTLLSIHCKFLSEAFKDGAPLLQEHQIVPDVFEIQAMSLFEKEDTYTVKANMIDDNLYWAVMDFLADQGITNEFAIKLSDFSTFYEHDQYIRFLENLSKFVVPPPPVMERYNTDDSSN</sequence>
<protein>
    <submittedName>
        <fullName evidence="2">GL24768</fullName>
    </submittedName>
</protein>
<gene>
    <name evidence="2" type="primary">Dper\GL24768</name>
    <name evidence="2" type="ORF">Dper_GL24768</name>
</gene>
<dbReference type="InterPro" id="IPR003428">
    <property type="entry name" value="MAM33"/>
</dbReference>
<dbReference type="PANTHER" id="PTHR10826:SF1">
    <property type="entry name" value="COMPLEMENT COMPONENT 1 Q SUBCOMPONENT-BINDING PROTEIN, MITOCHONDRIAL"/>
    <property type="match status" value="1"/>
</dbReference>
<dbReference type="Proteomes" id="UP000008744">
    <property type="component" value="Unassembled WGS sequence"/>
</dbReference>
<evidence type="ECO:0000313" key="3">
    <source>
        <dbReference type="Proteomes" id="UP000008744"/>
    </source>
</evidence>
<reference evidence="2 3" key="1">
    <citation type="journal article" date="2007" name="Nature">
        <title>Evolution of genes and genomes on the Drosophila phylogeny.</title>
        <authorList>
            <consortium name="Drosophila 12 Genomes Consortium"/>
            <person name="Clark A.G."/>
            <person name="Eisen M.B."/>
            <person name="Smith D.R."/>
            <person name="Bergman C.M."/>
            <person name="Oliver B."/>
            <person name="Markow T.A."/>
            <person name="Kaufman T.C."/>
            <person name="Kellis M."/>
            <person name="Gelbart W."/>
            <person name="Iyer V.N."/>
            <person name="Pollard D.A."/>
            <person name="Sackton T.B."/>
            <person name="Larracuente A.M."/>
            <person name="Singh N.D."/>
            <person name="Abad J.P."/>
            <person name="Abt D.N."/>
            <person name="Adryan B."/>
            <person name="Aguade M."/>
            <person name="Akashi H."/>
            <person name="Anderson W.W."/>
            <person name="Aquadro C.F."/>
            <person name="Ardell D.H."/>
            <person name="Arguello R."/>
            <person name="Artieri C.G."/>
            <person name="Barbash D.A."/>
            <person name="Barker D."/>
            <person name="Barsanti P."/>
            <person name="Batterham P."/>
            <person name="Batzoglou S."/>
            <person name="Begun D."/>
            <person name="Bhutkar A."/>
            <person name="Blanco E."/>
            <person name="Bosak S.A."/>
            <person name="Bradley R.K."/>
            <person name="Brand A.D."/>
            <person name="Brent M.R."/>
            <person name="Brooks A.N."/>
            <person name="Brown R.H."/>
            <person name="Butlin R.K."/>
            <person name="Caggese C."/>
            <person name="Calvi B.R."/>
            <person name="Bernardo de Carvalho A."/>
            <person name="Caspi A."/>
            <person name="Castrezana S."/>
            <person name="Celniker S.E."/>
            <person name="Chang J.L."/>
            <person name="Chapple C."/>
            <person name="Chatterji S."/>
            <person name="Chinwalla A."/>
            <person name="Civetta A."/>
            <person name="Clifton S.W."/>
            <person name="Comeron J.M."/>
            <person name="Costello J.C."/>
            <person name="Coyne J.A."/>
            <person name="Daub J."/>
            <person name="David R.G."/>
            <person name="Delcher A.L."/>
            <person name="Delehaunty K."/>
            <person name="Do C.B."/>
            <person name="Ebling H."/>
            <person name="Edwards K."/>
            <person name="Eickbush T."/>
            <person name="Evans J.D."/>
            <person name="Filipski A."/>
            <person name="Findeiss S."/>
            <person name="Freyhult E."/>
            <person name="Fulton L."/>
            <person name="Fulton R."/>
            <person name="Garcia A.C."/>
            <person name="Gardiner A."/>
            <person name="Garfield D.A."/>
            <person name="Garvin B.E."/>
            <person name="Gibson G."/>
            <person name="Gilbert D."/>
            <person name="Gnerre S."/>
            <person name="Godfrey J."/>
            <person name="Good R."/>
            <person name="Gotea V."/>
            <person name="Gravely B."/>
            <person name="Greenberg A.J."/>
            <person name="Griffiths-Jones S."/>
            <person name="Gross S."/>
            <person name="Guigo R."/>
            <person name="Gustafson E.A."/>
            <person name="Haerty W."/>
            <person name="Hahn M.W."/>
            <person name="Halligan D.L."/>
            <person name="Halpern A.L."/>
            <person name="Halter G.M."/>
            <person name="Han M.V."/>
            <person name="Heger A."/>
            <person name="Hillier L."/>
            <person name="Hinrichs A.S."/>
            <person name="Holmes I."/>
            <person name="Hoskins R.A."/>
            <person name="Hubisz M.J."/>
            <person name="Hultmark D."/>
            <person name="Huntley M.A."/>
            <person name="Jaffe D.B."/>
            <person name="Jagadeeshan S."/>
            <person name="Jeck W.R."/>
            <person name="Johnson J."/>
            <person name="Jones C.D."/>
            <person name="Jordan W.C."/>
            <person name="Karpen G.H."/>
            <person name="Kataoka E."/>
            <person name="Keightley P.D."/>
            <person name="Kheradpour P."/>
            <person name="Kirkness E.F."/>
            <person name="Koerich L.B."/>
            <person name="Kristiansen K."/>
            <person name="Kudrna D."/>
            <person name="Kulathinal R.J."/>
            <person name="Kumar S."/>
            <person name="Kwok R."/>
            <person name="Lander E."/>
            <person name="Langley C.H."/>
            <person name="Lapoint R."/>
            <person name="Lazzaro B.P."/>
            <person name="Lee S.J."/>
            <person name="Levesque L."/>
            <person name="Li R."/>
            <person name="Lin C.F."/>
            <person name="Lin M.F."/>
            <person name="Lindblad-Toh K."/>
            <person name="Llopart A."/>
            <person name="Long M."/>
            <person name="Low L."/>
            <person name="Lozovsky E."/>
            <person name="Lu J."/>
            <person name="Luo M."/>
            <person name="Machado C.A."/>
            <person name="Makalowski W."/>
            <person name="Marzo M."/>
            <person name="Matsuda M."/>
            <person name="Matzkin L."/>
            <person name="McAllister B."/>
            <person name="McBride C.S."/>
            <person name="McKernan B."/>
            <person name="McKernan K."/>
            <person name="Mendez-Lago M."/>
            <person name="Minx P."/>
            <person name="Mollenhauer M.U."/>
            <person name="Montooth K."/>
            <person name="Mount S.M."/>
            <person name="Mu X."/>
            <person name="Myers E."/>
            <person name="Negre B."/>
            <person name="Newfeld S."/>
            <person name="Nielsen R."/>
            <person name="Noor M.A."/>
            <person name="O'Grady P."/>
            <person name="Pachter L."/>
            <person name="Papaceit M."/>
            <person name="Parisi M.J."/>
            <person name="Parisi M."/>
            <person name="Parts L."/>
            <person name="Pedersen J.S."/>
            <person name="Pesole G."/>
            <person name="Phillippy A.M."/>
            <person name="Ponting C.P."/>
            <person name="Pop M."/>
            <person name="Porcelli D."/>
            <person name="Powell J.R."/>
            <person name="Prohaska S."/>
            <person name="Pruitt K."/>
            <person name="Puig M."/>
            <person name="Quesneville H."/>
            <person name="Ram K.R."/>
            <person name="Rand D."/>
            <person name="Rasmussen M.D."/>
            <person name="Reed L.K."/>
            <person name="Reenan R."/>
            <person name="Reily A."/>
            <person name="Remington K.A."/>
            <person name="Rieger T.T."/>
            <person name="Ritchie M.G."/>
            <person name="Robin C."/>
            <person name="Rogers Y.H."/>
            <person name="Rohde C."/>
            <person name="Rozas J."/>
            <person name="Rubenfield M.J."/>
            <person name="Ruiz A."/>
            <person name="Russo S."/>
            <person name="Salzberg S.L."/>
            <person name="Sanchez-Gracia A."/>
            <person name="Saranga D.J."/>
            <person name="Sato H."/>
            <person name="Schaeffer S.W."/>
            <person name="Schatz M.C."/>
            <person name="Schlenke T."/>
            <person name="Schwartz R."/>
            <person name="Segarra C."/>
            <person name="Singh R.S."/>
            <person name="Sirot L."/>
            <person name="Sirota M."/>
            <person name="Sisneros N.B."/>
            <person name="Smith C.D."/>
            <person name="Smith T.F."/>
            <person name="Spieth J."/>
            <person name="Stage D.E."/>
            <person name="Stark A."/>
            <person name="Stephan W."/>
            <person name="Strausberg R.L."/>
            <person name="Strempel S."/>
            <person name="Sturgill D."/>
            <person name="Sutton G."/>
            <person name="Sutton G.G."/>
            <person name="Tao W."/>
            <person name="Teichmann S."/>
            <person name="Tobari Y.N."/>
            <person name="Tomimura Y."/>
            <person name="Tsolas J.M."/>
            <person name="Valente V.L."/>
            <person name="Venter E."/>
            <person name="Venter J.C."/>
            <person name="Vicario S."/>
            <person name="Vieira F.G."/>
            <person name="Vilella A.J."/>
            <person name="Villasante A."/>
            <person name="Walenz B."/>
            <person name="Wang J."/>
            <person name="Wasserman M."/>
            <person name="Watts T."/>
            <person name="Wilson D."/>
            <person name="Wilson R.K."/>
            <person name="Wing R.A."/>
            <person name="Wolfner M.F."/>
            <person name="Wong A."/>
            <person name="Wong G.K."/>
            <person name="Wu C.I."/>
            <person name="Wu G."/>
            <person name="Yamamoto D."/>
            <person name="Yang H.P."/>
            <person name="Yang S.P."/>
            <person name="Yorke J.A."/>
            <person name="Yoshida K."/>
            <person name="Zdobnov E."/>
            <person name="Zhang P."/>
            <person name="Zhang Y."/>
            <person name="Zimin A.V."/>
            <person name="Baldwin J."/>
            <person name="Abdouelleil A."/>
            <person name="Abdulkadir J."/>
            <person name="Abebe A."/>
            <person name="Abera B."/>
            <person name="Abreu J."/>
            <person name="Acer S.C."/>
            <person name="Aftuck L."/>
            <person name="Alexander A."/>
            <person name="An P."/>
            <person name="Anderson E."/>
            <person name="Anderson S."/>
            <person name="Arachi H."/>
            <person name="Azer M."/>
            <person name="Bachantsang P."/>
            <person name="Barry A."/>
            <person name="Bayul T."/>
            <person name="Berlin A."/>
            <person name="Bessette D."/>
            <person name="Bloom T."/>
            <person name="Blye J."/>
            <person name="Boguslavskiy L."/>
            <person name="Bonnet C."/>
            <person name="Boukhgalter B."/>
            <person name="Bourzgui I."/>
            <person name="Brown A."/>
            <person name="Cahill P."/>
            <person name="Channer S."/>
            <person name="Cheshatsang Y."/>
            <person name="Chuda L."/>
            <person name="Citroen M."/>
            <person name="Collymore A."/>
            <person name="Cooke P."/>
            <person name="Costello M."/>
            <person name="D'Aco K."/>
            <person name="Daza R."/>
            <person name="De Haan G."/>
            <person name="DeGray S."/>
            <person name="DeMaso C."/>
            <person name="Dhargay N."/>
            <person name="Dooley K."/>
            <person name="Dooley E."/>
            <person name="Doricent M."/>
            <person name="Dorje P."/>
            <person name="Dorjee K."/>
            <person name="Dupes A."/>
            <person name="Elong R."/>
            <person name="Falk J."/>
            <person name="Farina A."/>
            <person name="Faro S."/>
            <person name="Ferguson D."/>
            <person name="Fisher S."/>
            <person name="Foley C.D."/>
            <person name="Franke A."/>
            <person name="Friedrich D."/>
            <person name="Gadbois L."/>
            <person name="Gearin G."/>
            <person name="Gearin C.R."/>
            <person name="Giannoukos G."/>
            <person name="Goode T."/>
            <person name="Graham J."/>
            <person name="Grandbois E."/>
            <person name="Grewal S."/>
            <person name="Gyaltsen K."/>
            <person name="Hafez N."/>
            <person name="Hagos B."/>
            <person name="Hall J."/>
            <person name="Henson C."/>
            <person name="Hollinger A."/>
            <person name="Honan T."/>
            <person name="Huard M.D."/>
            <person name="Hughes L."/>
            <person name="Hurhula B."/>
            <person name="Husby M.E."/>
            <person name="Kamat A."/>
            <person name="Kanga B."/>
            <person name="Kashin S."/>
            <person name="Khazanovich D."/>
            <person name="Kisner P."/>
            <person name="Lance K."/>
            <person name="Lara M."/>
            <person name="Lee W."/>
            <person name="Lennon N."/>
            <person name="Letendre F."/>
            <person name="LeVine R."/>
            <person name="Lipovsky A."/>
            <person name="Liu X."/>
            <person name="Liu J."/>
            <person name="Liu S."/>
            <person name="Lokyitsang T."/>
            <person name="Lokyitsang Y."/>
            <person name="Lubonja R."/>
            <person name="Lui A."/>
            <person name="MacDonald P."/>
            <person name="Magnisalis V."/>
            <person name="Maru K."/>
            <person name="Matthews C."/>
            <person name="McCusker W."/>
            <person name="McDonough S."/>
            <person name="Mehta T."/>
            <person name="Meldrim J."/>
            <person name="Meneus L."/>
            <person name="Mihai O."/>
            <person name="Mihalev A."/>
            <person name="Mihova T."/>
            <person name="Mittelman R."/>
            <person name="Mlenga V."/>
            <person name="Montmayeur A."/>
            <person name="Mulrain L."/>
            <person name="Navidi A."/>
            <person name="Naylor J."/>
            <person name="Negash T."/>
            <person name="Nguyen T."/>
            <person name="Nguyen N."/>
            <person name="Nicol R."/>
            <person name="Norbu C."/>
            <person name="Norbu N."/>
            <person name="Novod N."/>
            <person name="O'Neill B."/>
            <person name="Osman S."/>
            <person name="Markiewicz E."/>
            <person name="Oyono O.L."/>
            <person name="Patti C."/>
            <person name="Phunkhang P."/>
            <person name="Pierre F."/>
            <person name="Priest M."/>
            <person name="Raghuraman S."/>
            <person name="Rege F."/>
            <person name="Reyes R."/>
            <person name="Rise C."/>
            <person name="Rogov P."/>
            <person name="Ross K."/>
            <person name="Ryan E."/>
            <person name="Settipalli S."/>
            <person name="Shea T."/>
            <person name="Sherpa N."/>
            <person name="Shi L."/>
            <person name="Shih D."/>
            <person name="Sparrow T."/>
            <person name="Spaulding J."/>
            <person name="Stalker J."/>
            <person name="Stange-Thomann N."/>
            <person name="Stavropoulos S."/>
            <person name="Stone C."/>
            <person name="Strader C."/>
            <person name="Tesfaye S."/>
            <person name="Thomson T."/>
            <person name="Thoulutsang Y."/>
            <person name="Thoulutsang D."/>
            <person name="Topham K."/>
            <person name="Topping I."/>
            <person name="Tsamla T."/>
            <person name="Vassiliev H."/>
            <person name="Vo A."/>
            <person name="Wangchuk T."/>
            <person name="Wangdi T."/>
            <person name="Weiand M."/>
            <person name="Wilkinson J."/>
            <person name="Wilson A."/>
            <person name="Yadav S."/>
            <person name="Young G."/>
            <person name="Yu Q."/>
            <person name="Zembek L."/>
            <person name="Zhong D."/>
            <person name="Zimmer A."/>
            <person name="Zwirko Z."/>
            <person name="Jaffe D.B."/>
            <person name="Alvarez P."/>
            <person name="Brockman W."/>
            <person name="Butler J."/>
            <person name="Chin C."/>
            <person name="Gnerre S."/>
            <person name="Grabherr M."/>
            <person name="Kleber M."/>
            <person name="Mauceli E."/>
            <person name="MacCallum I."/>
        </authorList>
    </citation>
    <scope>NUCLEOTIDE SEQUENCE [LARGE SCALE GENOMIC DNA]</scope>
    <source>
        <strain evidence="3">MSH-3 / Tucson 14011-0111.49</strain>
    </source>
</reference>
<evidence type="ECO:0000256" key="1">
    <source>
        <dbReference type="ARBA" id="ARBA00005457"/>
    </source>
</evidence>
<accession>B4H8T9</accession>
<comment type="similarity">
    <text evidence="1">Belongs to the MAM33 family.</text>
</comment>
<dbReference type="PANTHER" id="PTHR10826">
    <property type="entry name" value="COMPLEMENT COMPONENT 1"/>
    <property type="match status" value="1"/>
</dbReference>
<dbReference type="KEGG" id="dpe:6602238"/>
<proteinExistence type="inferred from homology"/>
<evidence type="ECO:0000313" key="2">
    <source>
        <dbReference type="EMBL" id="EDW35148.1"/>
    </source>
</evidence>
<dbReference type="SUPFAM" id="SSF54529">
    <property type="entry name" value="Mitochondrial glycoprotein MAM33-like"/>
    <property type="match status" value="1"/>
</dbReference>
<dbReference type="InterPro" id="IPR036561">
    <property type="entry name" value="MAM33_sf"/>
</dbReference>
<dbReference type="eggNOG" id="KOG4024">
    <property type="taxonomic scope" value="Eukaryota"/>
</dbReference>
<dbReference type="OrthoDB" id="278212at2759"/>
<dbReference type="GO" id="GO:0005759">
    <property type="term" value="C:mitochondrial matrix"/>
    <property type="evidence" value="ECO:0007669"/>
    <property type="project" value="InterPro"/>
</dbReference>
<dbReference type="Gene3D" id="3.10.280.10">
    <property type="entry name" value="Mitochondrial glycoprotein"/>
    <property type="match status" value="1"/>
</dbReference>
<dbReference type="PhylomeDB" id="B4H8T9"/>